<evidence type="ECO:0000259" key="1">
    <source>
        <dbReference type="Pfam" id="PF00646"/>
    </source>
</evidence>
<comment type="caution">
    <text evidence="3">The sequence shown here is derived from an EMBL/GenBank/DDBJ whole genome shotgun (WGS) entry which is preliminary data.</text>
</comment>
<protein>
    <recommendedName>
        <fullName evidence="5">F-box domain-containing protein</fullName>
    </recommendedName>
</protein>
<feature type="domain" description="F-box" evidence="1">
    <location>
        <begin position="15"/>
        <end position="48"/>
    </location>
</feature>
<proteinExistence type="predicted"/>
<sequence>MKKQAIDSEGSIDRISELPQPLLHDILCLLSQKVAIQTSVLSKSWRYLGSTRPKLVFRGQYFYGKKETLPSVVDKALQRYHDQKLSLQKFCLKFSGFDSESIPFLEKWIPVVILNMGVKTFKLSYIPKRGYFSLPHVLFKSETLQSLYLAGGISIQTPIDNVILCKHLHKIFLAELYIEDETLKMILSSCHLIESFVVSRCRGLRNIKLDNQISLKSFDFDSYESSHEHNDTSIEINSPTLETVSIIFANCINLHKYLFPHLKSLYLEEIQLSSRLFDSLSSNFPCLEKLSLMWCHGFEQFQLSSRSIKNFEILYGGNNPLEAVIDAPSLVRFEYFGDDIPRSISFQATASEWKSKIDVRCDTTVDDPAASLWCLKLYDILKALSKSKISLRIRQTIERNGNIEAAAEEEEEEETYGGLCEPVVVERLALGLGKLQNPSSGFLRNLKRICLARKWASGGETSEEETE</sequence>
<accession>A0ABD3DIX5</accession>
<dbReference type="SUPFAM" id="SSF81383">
    <property type="entry name" value="F-box domain"/>
    <property type="match status" value="1"/>
</dbReference>
<evidence type="ECO:0000259" key="2">
    <source>
        <dbReference type="Pfam" id="PF24758"/>
    </source>
</evidence>
<dbReference type="Pfam" id="PF24758">
    <property type="entry name" value="LRR_At5g56370"/>
    <property type="match status" value="2"/>
</dbReference>
<dbReference type="SUPFAM" id="SSF52047">
    <property type="entry name" value="RNI-like"/>
    <property type="match status" value="1"/>
</dbReference>
<dbReference type="EMBL" id="JAVIJP010000016">
    <property type="protein sequence ID" value="KAL3642218.1"/>
    <property type="molecule type" value="Genomic_DNA"/>
</dbReference>
<evidence type="ECO:0008006" key="5">
    <source>
        <dbReference type="Google" id="ProtNLM"/>
    </source>
</evidence>
<dbReference type="Pfam" id="PF00646">
    <property type="entry name" value="F-box"/>
    <property type="match status" value="1"/>
</dbReference>
<dbReference type="PANTHER" id="PTHR31639">
    <property type="entry name" value="F-BOX PROTEIN-LIKE"/>
    <property type="match status" value="1"/>
</dbReference>
<name>A0ABD3DIX5_9LAMI</name>
<feature type="domain" description="F-box/LRR-repeat protein 15/At3g58940/PEG3-like LRR" evidence="2">
    <location>
        <begin position="107"/>
        <end position="223"/>
    </location>
</feature>
<dbReference type="PANTHER" id="PTHR31639:SF42">
    <property type="entry name" value="OS02G0160200 PROTEIN"/>
    <property type="match status" value="1"/>
</dbReference>
<evidence type="ECO:0000313" key="3">
    <source>
        <dbReference type="EMBL" id="KAL3642218.1"/>
    </source>
</evidence>
<organism evidence="3 4">
    <name type="scientific">Castilleja foliolosa</name>
    <dbReference type="NCBI Taxonomy" id="1961234"/>
    <lineage>
        <taxon>Eukaryota</taxon>
        <taxon>Viridiplantae</taxon>
        <taxon>Streptophyta</taxon>
        <taxon>Embryophyta</taxon>
        <taxon>Tracheophyta</taxon>
        <taxon>Spermatophyta</taxon>
        <taxon>Magnoliopsida</taxon>
        <taxon>eudicotyledons</taxon>
        <taxon>Gunneridae</taxon>
        <taxon>Pentapetalae</taxon>
        <taxon>asterids</taxon>
        <taxon>lamiids</taxon>
        <taxon>Lamiales</taxon>
        <taxon>Orobanchaceae</taxon>
        <taxon>Pedicularideae</taxon>
        <taxon>Castillejinae</taxon>
        <taxon>Castilleja</taxon>
    </lineage>
</organism>
<dbReference type="AlphaFoldDB" id="A0ABD3DIX5"/>
<keyword evidence="4" id="KW-1185">Reference proteome</keyword>
<dbReference type="Gene3D" id="3.80.10.10">
    <property type="entry name" value="Ribonuclease Inhibitor"/>
    <property type="match status" value="1"/>
</dbReference>
<dbReference type="InterPro" id="IPR055411">
    <property type="entry name" value="LRR_FXL15/At3g58940/PEG3-like"/>
</dbReference>
<dbReference type="InterPro" id="IPR036047">
    <property type="entry name" value="F-box-like_dom_sf"/>
</dbReference>
<evidence type="ECO:0000313" key="4">
    <source>
        <dbReference type="Proteomes" id="UP001632038"/>
    </source>
</evidence>
<gene>
    <name evidence="3" type="ORF">CASFOL_013033</name>
</gene>
<dbReference type="InterPro" id="IPR032675">
    <property type="entry name" value="LRR_dom_sf"/>
</dbReference>
<dbReference type="InterPro" id="IPR001810">
    <property type="entry name" value="F-box_dom"/>
</dbReference>
<dbReference type="Proteomes" id="UP001632038">
    <property type="component" value="Unassembled WGS sequence"/>
</dbReference>
<reference evidence="4" key="1">
    <citation type="journal article" date="2024" name="IScience">
        <title>Strigolactones Initiate the Formation of Haustorium-like Structures in Castilleja.</title>
        <authorList>
            <person name="Buerger M."/>
            <person name="Peterson D."/>
            <person name="Chory J."/>
        </authorList>
    </citation>
    <scope>NUCLEOTIDE SEQUENCE [LARGE SCALE GENOMIC DNA]</scope>
</reference>
<feature type="domain" description="F-box/LRR-repeat protein 15/At3g58940/PEG3-like LRR" evidence="2">
    <location>
        <begin position="239"/>
        <end position="335"/>
    </location>
</feature>